<comment type="caution">
    <text evidence="4">The sequence shown here is derived from an EMBL/GenBank/DDBJ whole genome shotgun (WGS) entry which is preliminary data.</text>
</comment>
<dbReference type="OrthoDB" id="414863at2759"/>
<evidence type="ECO:0000256" key="1">
    <source>
        <dbReference type="ARBA" id="ARBA00022980"/>
    </source>
</evidence>
<keyword evidence="2" id="KW-0687">Ribonucleoprotein</keyword>
<feature type="compositionally biased region" description="Basic and acidic residues" evidence="3">
    <location>
        <begin position="163"/>
        <end position="180"/>
    </location>
</feature>
<dbReference type="GO" id="GO:0015935">
    <property type="term" value="C:small ribosomal subunit"/>
    <property type="evidence" value="ECO:0007669"/>
    <property type="project" value="InterPro"/>
</dbReference>
<evidence type="ECO:0000256" key="2">
    <source>
        <dbReference type="ARBA" id="ARBA00023274"/>
    </source>
</evidence>
<evidence type="ECO:0000256" key="3">
    <source>
        <dbReference type="SAM" id="MobiDB-lite"/>
    </source>
</evidence>
<feature type="non-terminal residue" evidence="4">
    <location>
        <position position="1"/>
    </location>
</feature>
<dbReference type="InterPro" id="IPR023591">
    <property type="entry name" value="Ribosomal_uS2_flav_dom_sf"/>
</dbReference>
<keyword evidence="1" id="KW-0689">Ribosomal protein</keyword>
<dbReference type="AlphaFoldDB" id="A0A1A6HMM4"/>
<keyword evidence="5" id="KW-1185">Reference proteome</keyword>
<dbReference type="GO" id="GO:0003735">
    <property type="term" value="F:structural constituent of ribosome"/>
    <property type="evidence" value="ECO:0007669"/>
    <property type="project" value="InterPro"/>
</dbReference>
<organism evidence="4 5">
    <name type="scientific">Neotoma lepida</name>
    <name type="common">Desert woodrat</name>
    <dbReference type="NCBI Taxonomy" id="56216"/>
    <lineage>
        <taxon>Eukaryota</taxon>
        <taxon>Metazoa</taxon>
        <taxon>Chordata</taxon>
        <taxon>Craniata</taxon>
        <taxon>Vertebrata</taxon>
        <taxon>Euteleostomi</taxon>
        <taxon>Mammalia</taxon>
        <taxon>Eutheria</taxon>
        <taxon>Euarchontoglires</taxon>
        <taxon>Glires</taxon>
        <taxon>Rodentia</taxon>
        <taxon>Myomorpha</taxon>
        <taxon>Muroidea</taxon>
        <taxon>Cricetidae</taxon>
        <taxon>Neotominae</taxon>
        <taxon>Neotoma</taxon>
    </lineage>
</organism>
<proteinExistence type="predicted"/>
<dbReference type="Gene3D" id="3.40.50.10490">
    <property type="entry name" value="Glucose-6-phosphate isomerase like protein, domain 1"/>
    <property type="match status" value="1"/>
</dbReference>
<reference evidence="4 5" key="1">
    <citation type="submission" date="2016-06" db="EMBL/GenBank/DDBJ databases">
        <title>The Draft Genome Sequence and Annotation of the Desert Woodrat Neotoma lepida.</title>
        <authorList>
            <person name="Campbell M."/>
            <person name="Oakeson K.F."/>
            <person name="Yandell M."/>
            <person name="Halpert J.R."/>
            <person name="Dearing D."/>
        </authorList>
    </citation>
    <scope>NUCLEOTIDE SEQUENCE [LARGE SCALE GENOMIC DNA]</scope>
    <source>
        <strain evidence="4">417</strain>
        <tissue evidence="4">Liver</tissue>
    </source>
</reference>
<sequence length="198" mass="21367">GNSDPISGALDVLQMKDDRHPGSLVARVHLGGTNLDFQIEWKRTWEKLSLVANAIAAIEAIRHLADASTISSSYHWFHSNGCCFTPGTFSKLIQTAFLELQLLVVTDSRTNHQLLTEVSTCLPSLCVTDSSPGYVDIAIPCNNSSSVGLISGTISCDHPWEVIPDPHRDPEEAEKEEQSTAEKAGQGGISGQIDHTSS</sequence>
<accession>A0A1A6HMM4</accession>
<dbReference type="STRING" id="56216.A0A1A6HMM4"/>
<protein>
    <submittedName>
        <fullName evidence="4">Uncharacterized protein</fullName>
    </submittedName>
</protein>
<dbReference type="GO" id="GO:0006412">
    <property type="term" value="P:translation"/>
    <property type="evidence" value="ECO:0007669"/>
    <property type="project" value="InterPro"/>
</dbReference>
<evidence type="ECO:0000313" key="4">
    <source>
        <dbReference type="EMBL" id="OBS79514.1"/>
    </source>
</evidence>
<dbReference type="PANTHER" id="PTHR11489">
    <property type="entry name" value="40S RIBOSOMAL PROTEIN SA"/>
    <property type="match status" value="1"/>
</dbReference>
<name>A0A1A6HMM4_NEOLE</name>
<dbReference type="EMBL" id="LZPO01019710">
    <property type="protein sequence ID" value="OBS79514.1"/>
    <property type="molecule type" value="Genomic_DNA"/>
</dbReference>
<gene>
    <name evidence="4" type="ORF">A6R68_18119</name>
</gene>
<dbReference type="InterPro" id="IPR005707">
    <property type="entry name" value="Ribosomal_uS2_euk/arc"/>
</dbReference>
<dbReference type="Proteomes" id="UP000092124">
    <property type="component" value="Unassembled WGS sequence"/>
</dbReference>
<feature type="region of interest" description="Disordered" evidence="3">
    <location>
        <begin position="163"/>
        <end position="198"/>
    </location>
</feature>
<evidence type="ECO:0000313" key="5">
    <source>
        <dbReference type="Proteomes" id="UP000092124"/>
    </source>
</evidence>
<dbReference type="SUPFAM" id="SSF52313">
    <property type="entry name" value="Ribosomal protein S2"/>
    <property type="match status" value="1"/>
</dbReference>